<keyword evidence="1" id="KW-0812">Transmembrane</keyword>
<dbReference type="InParanoid" id="W7XDB0"/>
<dbReference type="GeneID" id="24436995"/>
<proteinExistence type="predicted"/>
<gene>
    <name evidence="1" type="ORF">TTHERM_000049418</name>
</gene>
<evidence type="ECO:0000313" key="1">
    <source>
        <dbReference type="EMBL" id="EWS74623.1"/>
    </source>
</evidence>
<dbReference type="EMBL" id="GG662712">
    <property type="protein sequence ID" value="EWS74623.1"/>
    <property type="molecule type" value="Genomic_DNA"/>
</dbReference>
<dbReference type="KEGG" id="tet:TTHERM_000049418"/>
<evidence type="ECO:0000313" key="2">
    <source>
        <dbReference type="Proteomes" id="UP000009168"/>
    </source>
</evidence>
<name>W7XDB0_TETTS</name>
<dbReference type="Proteomes" id="UP000009168">
    <property type="component" value="Unassembled WGS sequence"/>
</dbReference>
<organism evidence="1 2">
    <name type="scientific">Tetrahymena thermophila (strain SB210)</name>
    <dbReference type="NCBI Taxonomy" id="312017"/>
    <lineage>
        <taxon>Eukaryota</taxon>
        <taxon>Sar</taxon>
        <taxon>Alveolata</taxon>
        <taxon>Ciliophora</taxon>
        <taxon>Intramacronucleata</taxon>
        <taxon>Oligohymenophorea</taxon>
        <taxon>Hymenostomatida</taxon>
        <taxon>Tetrahymenina</taxon>
        <taxon>Tetrahymenidae</taxon>
        <taxon>Tetrahymena</taxon>
    </lineage>
</organism>
<dbReference type="RefSeq" id="XP_012652845.1">
    <property type="nucleotide sequence ID" value="XM_012797391.1"/>
</dbReference>
<sequence>MDSIIKLQIDSFQFFNLKNRQIKNKLPLQRLLAVCYTIKKKTQTTFFGVYATFYYFLHSKVKIDTKTIDLLILKQNLSCCIRRFIFLGFALNYLFLKITQGYYWSYQGELTQCILLA</sequence>
<accession>W7XDB0</accession>
<protein>
    <submittedName>
        <fullName evidence="1">Transmembrane protein, putative</fullName>
    </submittedName>
</protein>
<dbReference type="AlphaFoldDB" id="W7XDB0"/>
<keyword evidence="2" id="KW-1185">Reference proteome</keyword>
<reference evidence="2" key="1">
    <citation type="journal article" date="2006" name="PLoS Biol.">
        <title>Macronuclear genome sequence of the ciliate Tetrahymena thermophila, a model eukaryote.</title>
        <authorList>
            <person name="Eisen J.A."/>
            <person name="Coyne R.S."/>
            <person name="Wu M."/>
            <person name="Wu D."/>
            <person name="Thiagarajan M."/>
            <person name="Wortman J.R."/>
            <person name="Badger J.H."/>
            <person name="Ren Q."/>
            <person name="Amedeo P."/>
            <person name="Jones K.M."/>
            <person name="Tallon L.J."/>
            <person name="Delcher A.L."/>
            <person name="Salzberg S.L."/>
            <person name="Silva J.C."/>
            <person name="Haas B.J."/>
            <person name="Majoros W.H."/>
            <person name="Farzad M."/>
            <person name="Carlton J.M."/>
            <person name="Smith R.K. Jr."/>
            <person name="Garg J."/>
            <person name="Pearlman R.E."/>
            <person name="Karrer K.M."/>
            <person name="Sun L."/>
            <person name="Manning G."/>
            <person name="Elde N.C."/>
            <person name="Turkewitz A.P."/>
            <person name="Asai D.J."/>
            <person name="Wilkes D.E."/>
            <person name="Wang Y."/>
            <person name="Cai H."/>
            <person name="Collins K."/>
            <person name="Stewart B.A."/>
            <person name="Lee S.R."/>
            <person name="Wilamowska K."/>
            <person name="Weinberg Z."/>
            <person name="Ruzzo W.L."/>
            <person name="Wloga D."/>
            <person name="Gaertig J."/>
            <person name="Frankel J."/>
            <person name="Tsao C.-C."/>
            <person name="Gorovsky M.A."/>
            <person name="Keeling P.J."/>
            <person name="Waller R.F."/>
            <person name="Patron N.J."/>
            <person name="Cherry J.M."/>
            <person name="Stover N.A."/>
            <person name="Krieger C.J."/>
            <person name="del Toro C."/>
            <person name="Ryder H.F."/>
            <person name="Williamson S.C."/>
            <person name="Barbeau R.A."/>
            <person name="Hamilton E.P."/>
            <person name="Orias E."/>
        </authorList>
    </citation>
    <scope>NUCLEOTIDE SEQUENCE [LARGE SCALE GENOMIC DNA]</scope>
    <source>
        <strain evidence="2">SB210</strain>
    </source>
</reference>
<keyword evidence="1" id="KW-0472">Membrane</keyword>